<feature type="domain" description="CCHC-type" evidence="14">
    <location>
        <begin position="105"/>
        <end position="120"/>
    </location>
</feature>
<dbReference type="EMBL" id="CM000881">
    <property type="protein sequence ID" value="PNT71942.1"/>
    <property type="molecule type" value="Genomic_DNA"/>
</dbReference>
<feature type="domain" description="CCHC-type" evidence="14">
    <location>
        <begin position="127"/>
        <end position="143"/>
    </location>
</feature>
<dbReference type="EMBL" id="CM000881">
    <property type="protein sequence ID" value="KQK07787.1"/>
    <property type="molecule type" value="Genomic_DNA"/>
</dbReference>
<keyword evidence="5" id="KW-0677">Repeat</keyword>
<reference evidence="15" key="2">
    <citation type="submission" date="2017-06" db="EMBL/GenBank/DDBJ databases">
        <title>WGS assembly of Brachypodium distachyon.</title>
        <authorList>
            <consortium name="The International Brachypodium Initiative"/>
            <person name="Lucas S."/>
            <person name="Harmon-Smith M."/>
            <person name="Lail K."/>
            <person name="Tice H."/>
            <person name="Grimwood J."/>
            <person name="Bruce D."/>
            <person name="Barry K."/>
            <person name="Shu S."/>
            <person name="Lindquist E."/>
            <person name="Wang M."/>
            <person name="Pitluck S."/>
            <person name="Vogel J.P."/>
            <person name="Garvin D.F."/>
            <person name="Mockler T.C."/>
            <person name="Schmutz J."/>
            <person name="Rokhsar D."/>
            <person name="Bevan M.W."/>
        </authorList>
    </citation>
    <scope>NUCLEOTIDE SEQUENCE</scope>
    <source>
        <strain evidence="15">Bd21</strain>
    </source>
</reference>
<dbReference type="PANTHER" id="PTHR48038:SF1">
    <property type="entry name" value="RIBONUCLEOPROTEIN RB97D"/>
    <property type="match status" value="1"/>
</dbReference>
<name>I1HMF7_BRADI</name>
<dbReference type="Gramene" id="PNT71942">
    <property type="protein sequence ID" value="PNT71942"/>
    <property type="gene ID" value="BRADI_2g37640v3"/>
</dbReference>
<dbReference type="InterPro" id="IPR001878">
    <property type="entry name" value="Znf_CCHC"/>
</dbReference>
<dbReference type="Pfam" id="PF00098">
    <property type="entry name" value="zf-CCHC"/>
    <property type="match status" value="2"/>
</dbReference>
<dbReference type="GO" id="GO:0000381">
    <property type="term" value="P:regulation of alternative mRNA splicing, via spliceosome"/>
    <property type="evidence" value="ECO:0000318"/>
    <property type="project" value="GO_Central"/>
</dbReference>
<reference evidence="16" key="3">
    <citation type="submission" date="2018-08" db="UniProtKB">
        <authorList>
            <consortium name="EnsemblPlants"/>
        </authorList>
    </citation>
    <scope>IDENTIFICATION</scope>
    <source>
        <strain evidence="16">cv. Bd21</strain>
    </source>
</reference>
<dbReference type="FunFam" id="4.10.60.10:FF:000003">
    <property type="entry name" value="serine/arginine-rich splicing factor RS2Z32-like isoform X1"/>
    <property type="match status" value="1"/>
</dbReference>
<evidence type="ECO:0000256" key="12">
    <source>
        <dbReference type="SAM" id="MobiDB-lite"/>
    </source>
</evidence>
<dbReference type="SUPFAM" id="SSF54928">
    <property type="entry name" value="RNA-binding domain, RBD"/>
    <property type="match status" value="1"/>
</dbReference>
<keyword evidence="3" id="KW-0507">mRNA processing</keyword>
<evidence type="ECO:0000256" key="5">
    <source>
        <dbReference type="ARBA" id="ARBA00022737"/>
    </source>
</evidence>
<keyword evidence="17" id="KW-1185">Reference proteome</keyword>
<dbReference type="PROSITE" id="PS50158">
    <property type="entry name" value="ZF_CCHC"/>
    <property type="match status" value="2"/>
</dbReference>
<reference evidence="15 16" key="1">
    <citation type="journal article" date="2010" name="Nature">
        <title>Genome sequencing and analysis of the model grass Brachypodium distachyon.</title>
        <authorList>
            <consortium name="International Brachypodium Initiative"/>
        </authorList>
    </citation>
    <scope>NUCLEOTIDE SEQUENCE [LARGE SCALE GENOMIC DNA]</scope>
    <source>
        <strain evidence="15">Bd21</strain>
        <strain evidence="16">cv. Bd21</strain>
    </source>
</reference>
<dbReference type="SUPFAM" id="SSF57756">
    <property type="entry name" value="Retrovirus zinc finger-like domains"/>
    <property type="match status" value="1"/>
</dbReference>
<evidence type="ECO:0000259" key="13">
    <source>
        <dbReference type="PROSITE" id="PS50102"/>
    </source>
</evidence>
<evidence type="ECO:0000256" key="9">
    <source>
        <dbReference type="ARBA" id="ARBA00061281"/>
    </source>
</evidence>
<evidence type="ECO:0000256" key="1">
    <source>
        <dbReference type="ARBA" id="ARBA00004123"/>
    </source>
</evidence>
<evidence type="ECO:0000256" key="6">
    <source>
        <dbReference type="ARBA" id="ARBA00022771"/>
    </source>
</evidence>
<evidence type="ECO:0000259" key="14">
    <source>
        <dbReference type="PROSITE" id="PS50158"/>
    </source>
</evidence>
<evidence type="ECO:0000313" key="15">
    <source>
        <dbReference type="EMBL" id="KQK07787.1"/>
    </source>
</evidence>
<dbReference type="HOGENOM" id="CLU_047187_1_0_1"/>
<feature type="compositionally biased region" description="Basic residues" evidence="12">
    <location>
        <begin position="159"/>
        <end position="169"/>
    </location>
</feature>
<keyword evidence="11" id="KW-0694">RNA-binding</keyword>
<dbReference type="InterPro" id="IPR000504">
    <property type="entry name" value="RRM_dom"/>
</dbReference>
<dbReference type="Proteomes" id="UP000008810">
    <property type="component" value="Chromosome 2"/>
</dbReference>
<dbReference type="SMART" id="SM00360">
    <property type="entry name" value="RRM"/>
    <property type="match status" value="1"/>
</dbReference>
<dbReference type="GO" id="GO:0000398">
    <property type="term" value="P:mRNA splicing, via spliceosome"/>
    <property type="evidence" value="ECO:0007669"/>
    <property type="project" value="UniProtKB-ARBA"/>
</dbReference>
<organism evidence="15">
    <name type="scientific">Brachypodium distachyon</name>
    <name type="common">Purple false brome</name>
    <name type="synonym">Trachynia distachya</name>
    <dbReference type="NCBI Taxonomy" id="15368"/>
    <lineage>
        <taxon>Eukaryota</taxon>
        <taxon>Viridiplantae</taxon>
        <taxon>Streptophyta</taxon>
        <taxon>Embryophyta</taxon>
        <taxon>Tracheophyta</taxon>
        <taxon>Spermatophyta</taxon>
        <taxon>Magnoliopsida</taxon>
        <taxon>Liliopsida</taxon>
        <taxon>Poales</taxon>
        <taxon>Poaceae</taxon>
        <taxon>BOP clade</taxon>
        <taxon>Pooideae</taxon>
        <taxon>Stipodae</taxon>
        <taxon>Brachypodieae</taxon>
        <taxon>Brachypodium</taxon>
    </lineage>
</organism>
<dbReference type="InterPro" id="IPR012677">
    <property type="entry name" value="Nucleotide-bd_a/b_plait_sf"/>
</dbReference>
<keyword evidence="4" id="KW-0479">Metal-binding</keyword>
<evidence type="ECO:0000256" key="11">
    <source>
        <dbReference type="PROSITE-ProRule" id="PRU00176"/>
    </source>
</evidence>
<dbReference type="AlphaFoldDB" id="I1HMF7"/>
<feature type="region of interest" description="Disordered" evidence="12">
    <location>
        <begin position="139"/>
        <end position="335"/>
    </location>
</feature>
<dbReference type="Gene3D" id="3.30.70.330">
    <property type="match status" value="1"/>
</dbReference>
<feature type="compositionally biased region" description="Basic and acidic residues" evidence="12">
    <location>
        <begin position="274"/>
        <end position="287"/>
    </location>
</feature>
<evidence type="ECO:0000256" key="3">
    <source>
        <dbReference type="ARBA" id="ARBA00022664"/>
    </source>
</evidence>
<evidence type="ECO:0000256" key="4">
    <source>
        <dbReference type="ARBA" id="ARBA00022723"/>
    </source>
</evidence>
<accession>I1HMF7</accession>
<dbReference type="GeneID" id="100826232"/>
<dbReference type="RefSeq" id="XP_003569022.1">
    <property type="nucleotide sequence ID" value="XM_003568974.4"/>
</dbReference>
<dbReference type="GO" id="GO:0008270">
    <property type="term" value="F:zinc ion binding"/>
    <property type="evidence" value="ECO:0007669"/>
    <property type="project" value="UniProtKB-KW"/>
</dbReference>
<dbReference type="GO" id="GO:0016607">
    <property type="term" value="C:nuclear speck"/>
    <property type="evidence" value="ECO:0000318"/>
    <property type="project" value="GO_Central"/>
</dbReference>
<protein>
    <submittedName>
        <fullName evidence="15 16">Uncharacterized protein</fullName>
    </submittedName>
</protein>
<feature type="domain" description="RRM" evidence="13">
    <location>
        <begin position="11"/>
        <end position="81"/>
    </location>
</feature>
<evidence type="ECO:0000256" key="10">
    <source>
        <dbReference type="PROSITE-ProRule" id="PRU00047"/>
    </source>
</evidence>
<dbReference type="eggNOG" id="KOG0107">
    <property type="taxonomic scope" value="Eukaryota"/>
</dbReference>
<comment type="subcellular location">
    <subcellularLocation>
        <location evidence="1">Nucleus</location>
    </subcellularLocation>
</comment>
<dbReference type="SMART" id="SM00343">
    <property type="entry name" value="ZnF_C2HC"/>
    <property type="match status" value="2"/>
</dbReference>
<feature type="compositionally biased region" description="Low complexity" evidence="12">
    <location>
        <begin position="170"/>
        <end position="188"/>
    </location>
</feature>
<dbReference type="InterPro" id="IPR035979">
    <property type="entry name" value="RBD_domain_sf"/>
</dbReference>
<evidence type="ECO:0000256" key="7">
    <source>
        <dbReference type="ARBA" id="ARBA00022833"/>
    </source>
</evidence>
<feature type="compositionally biased region" description="Basic and acidic residues" evidence="12">
    <location>
        <begin position="240"/>
        <end position="254"/>
    </location>
</feature>
<sequence length="335" mass="37869">MPRYDDRYGKSRLYVGRLSSRTRTRDLEYLFSRYGRIREVELKRDYAFIEYSDPRDADDAQYNLDGRDVDGSRIIVEFAKGIPRGPGGSREREYMGRGPPPGTGRCFNCGIDGHWARDCKAGDWKNKCYRCGERGHIERNCQNSPRSLRRERSYSRSPSPRRGRARSRSYSRSQSYYSRSRSRSLSESPRGRRREHDERRSRSLSYSRSPRRSLSPEAKEMDRSPTPDGSRSPRRSLSPEVKHNVDSPRGRETSRSPSNGYRSPVANGRSPSLRGKDRSQSPTKDNRGSPSPRGNNGSPSPRGNVDGVSPSPRGNGNDDVDVRQGSGSPTGNSSP</sequence>
<dbReference type="ExpressionAtlas" id="I1HMF7">
    <property type="expression patterns" value="baseline"/>
</dbReference>
<dbReference type="STRING" id="15368.I1HMF7"/>
<keyword evidence="7" id="KW-0862">Zinc</keyword>
<dbReference type="EnsemblPlants" id="KQK07787">
    <property type="protein sequence ID" value="KQK07787"/>
    <property type="gene ID" value="BRADI_2g37640v3"/>
</dbReference>
<dbReference type="Pfam" id="PF00076">
    <property type="entry name" value="RRM_1"/>
    <property type="match status" value="1"/>
</dbReference>
<dbReference type="FunFam" id="4.10.60.10:FF:000022">
    <property type="entry name" value="Serine/arginine-rich splicing factor RS2Z32"/>
    <property type="match status" value="1"/>
</dbReference>
<proteinExistence type="inferred from homology"/>
<evidence type="ECO:0000256" key="8">
    <source>
        <dbReference type="ARBA" id="ARBA00023242"/>
    </source>
</evidence>
<dbReference type="Gramene" id="KQK07787">
    <property type="protein sequence ID" value="KQK07787"/>
    <property type="gene ID" value="BRADI_2g37640v3"/>
</dbReference>
<feature type="compositionally biased region" description="Low complexity" evidence="12">
    <location>
        <begin position="203"/>
        <end position="216"/>
    </location>
</feature>
<dbReference type="OMA" id="WCRIREV"/>
<comment type="similarity">
    <text evidence="9">Belongs to the splicing factor SR family. RS2Z subfamily.</text>
</comment>
<dbReference type="Gene3D" id="4.10.60.10">
    <property type="entry name" value="Zinc finger, CCHC-type"/>
    <property type="match status" value="2"/>
</dbReference>
<dbReference type="PROSITE" id="PS50102">
    <property type="entry name" value="RRM"/>
    <property type="match status" value="1"/>
</dbReference>
<evidence type="ECO:0000313" key="16">
    <source>
        <dbReference type="EnsemblPlants" id="KQK07787"/>
    </source>
</evidence>
<dbReference type="InterPro" id="IPR036875">
    <property type="entry name" value="Znf_CCHC_sf"/>
</dbReference>
<feature type="compositionally biased region" description="Low complexity" evidence="12">
    <location>
        <begin position="288"/>
        <end position="304"/>
    </location>
</feature>
<evidence type="ECO:0000256" key="2">
    <source>
        <dbReference type="ARBA" id="ARBA00022553"/>
    </source>
</evidence>
<keyword evidence="6 10" id="KW-0863">Zinc-finger</keyword>
<dbReference type="OrthoDB" id="1099063at2759"/>
<evidence type="ECO:0000313" key="17">
    <source>
        <dbReference type="Proteomes" id="UP000008810"/>
    </source>
</evidence>
<keyword evidence="8" id="KW-0539">Nucleus</keyword>
<dbReference type="GO" id="GO:0003729">
    <property type="term" value="F:mRNA binding"/>
    <property type="evidence" value="ECO:0000318"/>
    <property type="project" value="GO_Central"/>
</dbReference>
<dbReference type="PANTHER" id="PTHR48038">
    <property type="entry name" value="RIBONUCLEOPROTEIN RB97D"/>
    <property type="match status" value="1"/>
</dbReference>
<feature type="compositionally biased region" description="Polar residues" evidence="12">
    <location>
        <begin position="325"/>
        <end position="335"/>
    </location>
</feature>
<dbReference type="FunFam" id="3.30.70.330:FF:000272">
    <property type="entry name" value="Serine/arginine-rich splicing factor RS2Z32"/>
    <property type="match status" value="1"/>
</dbReference>
<gene>
    <name evidence="16" type="primary">LOC100826232</name>
    <name evidence="15" type="ORF">BRADI_2g37640v3</name>
</gene>
<dbReference type="KEGG" id="bdi:100826232"/>
<keyword evidence="2" id="KW-0597">Phosphoprotein</keyword>
<dbReference type="EnsemblPlants" id="PNT71942">
    <property type="protein sequence ID" value="PNT71942"/>
    <property type="gene ID" value="BRADI_2g37640v3"/>
</dbReference>